<dbReference type="PANTHER" id="PTHR36129">
    <property type="entry name" value="ORGANIC SOLUTE TRANSPORTER SUBUNIT BETA-RELATED"/>
    <property type="match status" value="1"/>
</dbReference>
<keyword evidence="2" id="KW-1133">Transmembrane helix</keyword>
<evidence type="ECO:0000313" key="4">
    <source>
        <dbReference type="EMBL" id="NWV78752.1"/>
    </source>
</evidence>
<proteinExistence type="predicted"/>
<dbReference type="EMBL" id="VZRN01002828">
    <property type="protein sequence ID" value="NWV78752.1"/>
    <property type="molecule type" value="Genomic_DNA"/>
</dbReference>
<dbReference type="Pfam" id="PF15048">
    <property type="entry name" value="OSTbeta"/>
    <property type="match status" value="1"/>
</dbReference>
<dbReference type="Gene3D" id="2.80.10.50">
    <property type="match status" value="1"/>
</dbReference>
<dbReference type="InterPro" id="IPR029387">
    <property type="entry name" value="OSTbeta"/>
</dbReference>
<dbReference type="AlphaFoldDB" id="A0A7K6HUH5"/>
<feature type="non-terminal residue" evidence="4">
    <location>
        <position position="303"/>
    </location>
</feature>
<feature type="non-terminal residue" evidence="4">
    <location>
        <position position="1"/>
    </location>
</feature>
<dbReference type="GO" id="GO:0015721">
    <property type="term" value="P:bile acid and bile salt transport"/>
    <property type="evidence" value="ECO:0007669"/>
    <property type="project" value="InterPro"/>
</dbReference>
<protein>
    <submittedName>
        <fullName evidence="4">OSTB protein</fullName>
    </submittedName>
</protein>
<reference evidence="4 5" key="1">
    <citation type="submission" date="2019-09" db="EMBL/GenBank/DDBJ databases">
        <title>Bird 10,000 Genomes (B10K) Project - Family phase.</title>
        <authorList>
            <person name="Zhang G."/>
        </authorList>
    </citation>
    <scope>NUCLEOTIDE SEQUENCE [LARGE SCALE GENOMIC DNA]</scope>
    <source>
        <strain evidence="4">B10K-DU-029-49</strain>
        <tissue evidence="4">Liver</tissue>
    </source>
</reference>
<comment type="caution">
    <text evidence="4">The sequence shown here is derived from an EMBL/GenBank/DDBJ whole genome shotgun (WGS) entry which is preliminary data.</text>
</comment>
<gene>
    <name evidence="4" type="primary">Slc51b</name>
    <name evidence="4" type="ORF">DASBRO_R00480</name>
</gene>
<dbReference type="Proteomes" id="UP000521322">
    <property type="component" value="Unassembled WGS sequence"/>
</dbReference>
<evidence type="ECO:0000256" key="3">
    <source>
        <dbReference type="SAM" id="SignalP"/>
    </source>
</evidence>
<evidence type="ECO:0000256" key="2">
    <source>
        <dbReference type="SAM" id="Phobius"/>
    </source>
</evidence>
<dbReference type="InterPro" id="IPR035992">
    <property type="entry name" value="Ricin_B-like_lectins"/>
</dbReference>
<name>A0A7K6HUH5_9PASS</name>
<dbReference type="GO" id="GO:0022857">
    <property type="term" value="F:transmembrane transporter activity"/>
    <property type="evidence" value="ECO:0007669"/>
    <property type="project" value="InterPro"/>
</dbReference>
<evidence type="ECO:0000256" key="1">
    <source>
        <dbReference type="SAM" id="MobiDB-lite"/>
    </source>
</evidence>
<feature type="chain" id="PRO_5029844737" evidence="3">
    <location>
        <begin position="18"/>
        <end position="303"/>
    </location>
</feature>
<dbReference type="GO" id="GO:0005886">
    <property type="term" value="C:plasma membrane"/>
    <property type="evidence" value="ECO:0007669"/>
    <property type="project" value="InterPro"/>
</dbReference>
<dbReference type="PANTHER" id="PTHR36129:SF3">
    <property type="match status" value="1"/>
</dbReference>
<sequence length="303" mass="34019">MKFFWIIPFFLLQDTEAFLIKNARVKLCLQTSLINRNLLPEDCNLESDFQDWSWQGNSLVNCGTQSCLSVAGAEEYGKVLSTFGVFAALVPHHNGVSSQNTLHFPEHEIRLCTQDCVLPAWRDMLAAVGMKRKVTSSLKGCSELPLHLSLSSTAEAEHKYLPTTLASTHMHEHAAGNVSLPLGLELEQLEELLWFFRREDSSTWNYSVLALSLATMILGLVLLTINIMRNRKRKSLMNSEAAQTPQQVDLDAKQALMPVQEYSPAEPQKQEPVPQNQRPGDVTVQWKDGTVTSLYTEMSEEAI</sequence>
<keyword evidence="3" id="KW-0732">Signal</keyword>
<dbReference type="SUPFAM" id="SSF50370">
    <property type="entry name" value="Ricin B-like lectins"/>
    <property type="match status" value="1"/>
</dbReference>
<feature type="signal peptide" evidence="3">
    <location>
        <begin position="1"/>
        <end position="17"/>
    </location>
</feature>
<organism evidence="4 5">
    <name type="scientific">Dasyornis broadbenti</name>
    <name type="common">rufous bristle-bird</name>
    <dbReference type="NCBI Taxonomy" id="243059"/>
    <lineage>
        <taxon>Eukaryota</taxon>
        <taxon>Metazoa</taxon>
        <taxon>Chordata</taxon>
        <taxon>Craniata</taxon>
        <taxon>Vertebrata</taxon>
        <taxon>Euteleostomi</taxon>
        <taxon>Archelosauria</taxon>
        <taxon>Archosauria</taxon>
        <taxon>Dinosauria</taxon>
        <taxon>Saurischia</taxon>
        <taxon>Theropoda</taxon>
        <taxon>Coelurosauria</taxon>
        <taxon>Aves</taxon>
        <taxon>Neognathae</taxon>
        <taxon>Neoaves</taxon>
        <taxon>Telluraves</taxon>
        <taxon>Australaves</taxon>
        <taxon>Passeriformes</taxon>
        <taxon>Meliphagoidea</taxon>
        <taxon>Dasyornithidae</taxon>
        <taxon>Dasyornis</taxon>
    </lineage>
</organism>
<keyword evidence="5" id="KW-1185">Reference proteome</keyword>
<feature type="transmembrane region" description="Helical" evidence="2">
    <location>
        <begin position="204"/>
        <end position="228"/>
    </location>
</feature>
<dbReference type="GO" id="GO:0046982">
    <property type="term" value="F:protein heterodimerization activity"/>
    <property type="evidence" value="ECO:0007669"/>
    <property type="project" value="InterPro"/>
</dbReference>
<keyword evidence="2" id="KW-0472">Membrane</keyword>
<accession>A0A7K6HUH5</accession>
<dbReference type="InterPro" id="IPR052678">
    <property type="entry name" value="OST-beta_subunit"/>
</dbReference>
<evidence type="ECO:0000313" key="5">
    <source>
        <dbReference type="Proteomes" id="UP000521322"/>
    </source>
</evidence>
<keyword evidence="2" id="KW-0812">Transmembrane</keyword>
<feature type="region of interest" description="Disordered" evidence="1">
    <location>
        <begin position="258"/>
        <end position="283"/>
    </location>
</feature>